<evidence type="ECO:0000313" key="1">
    <source>
        <dbReference type="EMBL" id="PTH79094.1"/>
    </source>
</evidence>
<dbReference type="EMBL" id="PZKL01000045">
    <property type="protein sequence ID" value="PTH79094.1"/>
    <property type="molecule type" value="Genomic_DNA"/>
</dbReference>
<gene>
    <name evidence="1" type="ORF">DAA48_21895</name>
</gene>
<reference evidence="1 2" key="1">
    <citation type="submission" date="2018-03" db="EMBL/GenBank/DDBJ databases">
        <title>Aeromonas veronii whole genome sequencing and analysis.</title>
        <authorList>
            <person name="Xie H."/>
            <person name="Liu T."/>
            <person name="Wang K."/>
        </authorList>
    </citation>
    <scope>NUCLEOTIDE SEQUENCE [LARGE SCALE GENOMIC DNA]</scope>
    <source>
        <strain evidence="1 2">XH.VA.1</strain>
    </source>
</reference>
<comment type="caution">
    <text evidence="1">The sequence shown here is derived from an EMBL/GenBank/DDBJ whole genome shotgun (WGS) entry which is preliminary data.</text>
</comment>
<dbReference type="Proteomes" id="UP000241986">
    <property type="component" value="Unassembled WGS sequence"/>
</dbReference>
<sequence>MELTEAQKKLAEYAKEIGINGISLEELIRSHRELRARNGRSHEEIAEEMNKARKCAAEQTARDLTERGFVSIDRLKQMTFGEISEMIENAD</sequence>
<proteinExistence type="predicted"/>
<accession>A0A2T4MX41</accession>
<dbReference type="RefSeq" id="WP_107684719.1">
    <property type="nucleotide sequence ID" value="NZ_PZKL01000045.1"/>
</dbReference>
<organism evidence="1 2">
    <name type="scientific">Aeromonas veronii</name>
    <dbReference type="NCBI Taxonomy" id="654"/>
    <lineage>
        <taxon>Bacteria</taxon>
        <taxon>Pseudomonadati</taxon>
        <taxon>Pseudomonadota</taxon>
        <taxon>Gammaproteobacteria</taxon>
        <taxon>Aeromonadales</taxon>
        <taxon>Aeromonadaceae</taxon>
        <taxon>Aeromonas</taxon>
    </lineage>
</organism>
<protein>
    <submittedName>
        <fullName evidence="1">Uncharacterized protein</fullName>
    </submittedName>
</protein>
<evidence type="ECO:0000313" key="2">
    <source>
        <dbReference type="Proteomes" id="UP000241986"/>
    </source>
</evidence>
<name>A0A2T4MX41_AERVE</name>
<dbReference type="AlphaFoldDB" id="A0A2T4MX41"/>